<dbReference type="HOGENOM" id="CLU_044348_2_1_1"/>
<dbReference type="EMBL" id="KK365288">
    <property type="protein sequence ID" value="KCZ79367.1"/>
    <property type="molecule type" value="Genomic_DNA"/>
</dbReference>
<dbReference type="OrthoDB" id="424490at2759"/>
<feature type="non-terminal residue" evidence="1">
    <location>
        <position position="181"/>
    </location>
</feature>
<dbReference type="InterPro" id="IPR053164">
    <property type="entry name" value="IS1016-like_transposase"/>
</dbReference>
<evidence type="ECO:0000313" key="2">
    <source>
        <dbReference type="Proteomes" id="UP000030655"/>
    </source>
</evidence>
<reference evidence="2" key="1">
    <citation type="submission" date="2013-02" db="EMBL/GenBank/DDBJ databases">
        <authorList>
            <consortium name="The Broad Institute Genome Sequencing Platform"/>
            <person name="Cuomo C."/>
            <person name="Becnel J."/>
            <person name="Sanscrainte N."/>
            <person name="Walker B."/>
            <person name="Young S.K."/>
            <person name="Zeng Q."/>
            <person name="Gargeya S."/>
            <person name="Fitzgerald M."/>
            <person name="Haas B."/>
            <person name="Abouelleil A."/>
            <person name="Alvarado L."/>
            <person name="Arachchi H.M."/>
            <person name="Berlin A.M."/>
            <person name="Chapman S.B."/>
            <person name="Dewar J."/>
            <person name="Goldberg J."/>
            <person name="Griggs A."/>
            <person name="Gujja S."/>
            <person name="Hansen M."/>
            <person name="Howarth C."/>
            <person name="Imamovic A."/>
            <person name="Larimer J."/>
            <person name="McCowan C."/>
            <person name="Murphy C."/>
            <person name="Neiman D."/>
            <person name="Pearson M."/>
            <person name="Priest M."/>
            <person name="Roberts A."/>
            <person name="Saif S."/>
            <person name="Shea T."/>
            <person name="Sisk P."/>
            <person name="Sykes S."/>
            <person name="Wortman J."/>
            <person name="Nusbaum C."/>
            <person name="Birren B."/>
        </authorList>
    </citation>
    <scope>NUCLEOTIDE SEQUENCE [LARGE SCALE GENOMIC DNA]</scope>
    <source>
        <strain evidence="2">PRA339</strain>
    </source>
</reference>
<organism evidence="1 2">
    <name type="scientific">Anncaliia algerae PRA339</name>
    <dbReference type="NCBI Taxonomy" id="1288291"/>
    <lineage>
        <taxon>Eukaryota</taxon>
        <taxon>Fungi</taxon>
        <taxon>Fungi incertae sedis</taxon>
        <taxon>Microsporidia</taxon>
        <taxon>Tubulinosematoidea</taxon>
        <taxon>Tubulinosematidae</taxon>
        <taxon>Anncaliia</taxon>
    </lineage>
</organism>
<dbReference type="AlphaFoldDB" id="A0A059EWW9"/>
<dbReference type="PANTHER" id="PTHR47163:SF2">
    <property type="entry name" value="SI:DKEY-17M8.2"/>
    <property type="match status" value="1"/>
</dbReference>
<dbReference type="VEuPathDB" id="MicrosporidiaDB:H312_03236"/>
<gene>
    <name evidence="1" type="ORF">H312_03236</name>
</gene>
<keyword evidence="2" id="KW-1185">Reference proteome</keyword>
<evidence type="ECO:0000313" key="1">
    <source>
        <dbReference type="EMBL" id="KCZ79367.1"/>
    </source>
</evidence>
<accession>A0A059EWW9</accession>
<dbReference type="PANTHER" id="PTHR47163">
    <property type="entry name" value="DDE_TNP_IS1595 DOMAIN-CONTAINING PROTEIN"/>
    <property type="match status" value="1"/>
</dbReference>
<protein>
    <submittedName>
        <fullName evidence="1">Uncharacterized protein</fullName>
    </submittedName>
</protein>
<name>A0A059EWW9_9MICR</name>
<reference evidence="1 2" key="2">
    <citation type="submission" date="2014-03" db="EMBL/GenBank/DDBJ databases">
        <title>The Genome Sequence of Anncaliia algerae insect isolate PRA339.</title>
        <authorList>
            <consortium name="The Broad Institute Genome Sequencing Platform"/>
            <consortium name="The Broad Institute Genome Sequencing Center for Infectious Disease"/>
            <person name="Cuomo C."/>
            <person name="Becnel J."/>
            <person name="Sanscrainte N."/>
            <person name="Walker B."/>
            <person name="Young S.K."/>
            <person name="Zeng Q."/>
            <person name="Gargeya S."/>
            <person name="Fitzgerald M."/>
            <person name="Haas B."/>
            <person name="Abouelleil A."/>
            <person name="Alvarado L."/>
            <person name="Arachchi H.M."/>
            <person name="Berlin A.M."/>
            <person name="Chapman S.B."/>
            <person name="Dewar J."/>
            <person name="Goldberg J."/>
            <person name="Griggs A."/>
            <person name="Gujja S."/>
            <person name="Hansen M."/>
            <person name="Howarth C."/>
            <person name="Imamovic A."/>
            <person name="Larimer J."/>
            <person name="McCowan C."/>
            <person name="Murphy C."/>
            <person name="Neiman D."/>
            <person name="Pearson M."/>
            <person name="Priest M."/>
            <person name="Roberts A."/>
            <person name="Saif S."/>
            <person name="Shea T."/>
            <person name="Sisk P."/>
            <person name="Sykes S."/>
            <person name="Wortman J."/>
            <person name="Nusbaum C."/>
            <person name="Birren B."/>
        </authorList>
    </citation>
    <scope>NUCLEOTIDE SEQUENCE [LARGE SCALE GENOMIC DNA]</scope>
    <source>
        <strain evidence="1 2">PRA339</strain>
    </source>
</reference>
<sequence>MNLDLMSDPKFFQMITTEEDALLFLQSHGLILSNPYCCNKSMVMRKRSDGKNKRYFFRCNVKDCRREFSIKKGSFFENSHLELKQMVYIIYYFVRDNQRQDDLMRNVEIESEHTIVDWKNFCREICASHFLRNPVVLGGINEIVEIDESSIVKRKYERGRLVRTQWVFGGYQPSIKQGFLV</sequence>
<dbReference type="Proteomes" id="UP000030655">
    <property type="component" value="Unassembled WGS sequence"/>
</dbReference>
<proteinExistence type="predicted"/>